<dbReference type="eggNOG" id="COG3618">
    <property type="taxonomic scope" value="Bacteria"/>
</dbReference>
<keyword evidence="1" id="KW-0456">Lyase</keyword>
<protein>
    <submittedName>
        <fullName evidence="3">Amidohydrolase 2</fullName>
    </submittedName>
</protein>
<dbReference type="Pfam" id="PF04909">
    <property type="entry name" value="Amidohydro_2"/>
    <property type="match status" value="1"/>
</dbReference>
<evidence type="ECO:0000313" key="4">
    <source>
        <dbReference type="Proteomes" id="UP000000361"/>
    </source>
</evidence>
<evidence type="ECO:0000256" key="1">
    <source>
        <dbReference type="ARBA" id="ARBA00023239"/>
    </source>
</evidence>
<dbReference type="AlphaFoldDB" id="A1B751"/>
<dbReference type="HOGENOM" id="CLU_044590_2_1_5"/>
<dbReference type="Gene3D" id="3.20.20.140">
    <property type="entry name" value="Metal-dependent hydrolases"/>
    <property type="match status" value="1"/>
</dbReference>
<dbReference type="PANTHER" id="PTHR21240">
    <property type="entry name" value="2-AMINO-3-CARBOXYLMUCONATE-6-SEMIALDEHYDE DECARBOXYLASE"/>
    <property type="match status" value="1"/>
</dbReference>
<organism evidence="3 4">
    <name type="scientific">Paracoccus denitrificans (strain Pd 1222)</name>
    <dbReference type="NCBI Taxonomy" id="318586"/>
    <lineage>
        <taxon>Bacteria</taxon>
        <taxon>Pseudomonadati</taxon>
        <taxon>Pseudomonadota</taxon>
        <taxon>Alphaproteobacteria</taxon>
        <taxon>Rhodobacterales</taxon>
        <taxon>Paracoccaceae</taxon>
        <taxon>Paracoccus</taxon>
    </lineage>
</organism>
<dbReference type="SUPFAM" id="SSF51556">
    <property type="entry name" value="Metallo-dependent hydrolases"/>
    <property type="match status" value="1"/>
</dbReference>
<keyword evidence="4" id="KW-1185">Reference proteome</keyword>
<sequence>MVLNGLAYQDRLRAPDASRHPSCFQGKTDMTYEIIDIHPHIISTDTGKYPIAPQAGHRSKWSASRPADFDQLVAAMDEAGIAKAAIVHSSTTYGHDNSYVADSVASQPDRFTGVFSFDLLARDALATFDYWLGRGMGGIRLFTGGATHQTDGSWLVDPATFPVWERCAENDLTMVIQTTPAGLGMVADLAHRFPSVRIALDHCARPVLAGGPPYDACAELFELARFENVYLKITPKTFDLAQAAPGGAEAFFPHLVAVFGADHLAFGSNYPASAGSLTELIAQGNKCFESLGDKDRAWIWGRTAKVLYPMLANQGTARPCTSEDRRAAQ</sequence>
<gene>
    <name evidence="3" type="ordered locus">Pden_3267</name>
</gene>
<proteinExistence type="predicted"/>
<keyword evidence="3" id="KW-0378">Hydrolase</keyword>
<dbReference type="KEGG" id="pde:Pden_3267"/>
<evidence type="ECO:0000259" key="2">
    <source>
        <dbReference type="Pfam" id="PF04909"/>
    </source>
</evidence>
<dbReference type="GO" id="GO:0016831">
    <property type="term" value="F:carboxy-lyase activity"/>
    <property type="evidence" value="ECO:0007669"/>
    <property type="project" value="InterPro"/>
</dbReference>
<dbReference type="EnsemblBacteria" id="ABL71345">
    <property type="protein sequence ID" value="ABL71345"/>
    <property type="gene ID" value="Pden_3267"/>
</dbReference>
<feature type="domain" description="Amidohydrolase-related" evidence="2">
    <location>
        <begin position="35"/>
        <end position="309"/>
    </location>
</feature>
<name>A1B751_PARDP</name>
<dbReference type="RefSeq" id="WP_011749530.1">
    <property type="nucleotide sequence ID" value="NC_008687.1"/>
</dbReference>
<evidence type="ECO:0000313" key="3">
    <source>
        <dbReference type="EMBL" id="ABL71345.1"/>
    </source>
</evidence>
<accession>A1B751</accession>
<dbReference type="STRING" id="318586.Pden_3267"/>
<dbReference type="InterPro" id="IPR032465">
    <property type="entry name" value="ACMSD"/>
</dbReference>
<dbReference type="GO" id="GO:0016787">
    <property type="term" value="F:hydrolase activity"/>
    <property type="evidence" value="ECO:0007669"/>
    <property type="project" value="UniProtKB-KW"/>
</dbReference>
<reference evidence="4" key="1">
    <citation type="submission" date="2006-12" db="EMBL/GenBank/DDBJ databases">
        <title>Complete sequence of chromosome 2 of Paracoccus denitrificans PD1222.</title>
        <authorList>
            <person name="Copeland A."/>
            <person name="Lucas S."/>
            <person name="Lapidus A."/>
            <person name="Barry K."/>
            <person name="Detter J.C."/>
            <person name="Glavina del Rio T."/>
            <person name="Hammon N."/>
            <person name="Israni S."/>
            <person name="Dalin E."/>
            <person name="Tice H."/>
            <person name="Pitluck S."/>
            <person name="Munk A.C."/>
            <person name="Brettin T."/>
            <person name="Bruce D."/>
            <person name="Han C."/>
            <person name="Tapia R."/>
            <person name="Gilna P."/>
            <person name="Schmutz J."/>
            <person name="Larimer F."/>
            <person name="Land M."/>
            <person name="Hauser L."/>
            <person name="Kyrpides N."/>
            <person name="Lykidis A."/>
            <person name="Spiro S."/>
            <person name="Richardson D.J."/>
            <person name="Moir J.W.B."/>
            <person name="Ferguson S.J."/>
            <person name="van Spanning R.J.M."/>
            <person name="Richardson P."/>
        </authorList>
    </citation>
    <scope>NUCLEOTIDE SEQUENCE [LARGE SCALE GENOMIC DNA]</scope>
    <source>
        <strain evidence="4">Pd 1222</strain>
    </source>
</reference>
<dbReference type="Proteomes" id="UP000000361">
    <property type="component" value="Chromosome 2"/>
</dbReference>
<dbReference type="InterPro" id="IPR032466">
    <property type="entry name" value="Metal_Hydrolase"/>
</dbReference>
<dbReference type="InterPro" id="IPR006680">
    <property type="entry name" value="Amidohydro-rel"/>
</dbReference>
<dbReference type="EMBL" id="CP000490">
    <property type="protein sequence ID" value="ABL71345.1"/>
    <property type="molecule type" value="Genomic_DNA"/>
</dbReference>